<dbReference type="Gene3D" id="3.20.20.370">
    <property type="entry name" value="Glycoside hydrolase/deacetylase"/>
    <property type="match status" value="1"/>
</dbReference>
<dbReference type="InterPro" id="IPR011330">
    <property type="entry name" value="Glyco_hydro/deAcase_b/a-brl"/>
</dbReference>
<dbReference type="GO" id="GO:0005975">
    <property type="term" value="P:carbohydrate metabolic process"/>
    <property type="evidence" value="ECO:0007669"/>
    <property type="project" value="InterPro"/>
</dbReference>
<dbReference type="Pfam" id="PF03746">
    <property type="entry name" value="LamB_YcsF"/>
    <property type="match status" value="1"/>
</dbReference>
<protein>
    <submittedName>
        <fullName evidence="1">LamB/YcsF family protein</fullName>
    </submittedName>
</protein>
<dbReference type="NCBIfam" id="NF003814">
    <property type="entry name" value="PRK05406.1-3"/>
    <property type="match status" value="1"/>
</dbReference>
<accession>A0A1J5T686</accession>
<proteinExistence type="predicted"/>
<reference evidence="1" key="1">
    <citation type="submission" date="2016-10" db="EMBL/GenBank/DDBJ databases">
        <title>Sequence of Gallionella enrichment culture.</title>
        <authorList>
            <person name="Poehlein A."/>
            <person name="Muehling M."/>
            <person name="Daniel R."/>
        </authorList>
    </citation>
    <scope>NUCLEOTIDE SEQUENCE</scope>
</reference>
<organism evidence="1">
    <name type="scientific">mine drainage metagenome</name>
    <dbReference type="NCBI Taxonomy" id="410659"/>
    <lineage>
        <taxon>unclassified sequences</taxon>
        <taxon>metagenomes</taxon>
        <taxon>ecological metagenomes</taxon>
    </lineage>
</organism>
<name>A0A1J5T686_9ZZZZ</name>
<dbReference type="CDD" id="cd10787">
    <property type="entry name" value="LamB_YcsF_like"/>
    <property type="match status" value="1"/>
</dbReference>
<dbReference type="InterPro" id="IPR005501">
    <property type="entry name" value="LamB/YcsF/PxpA-like"/>
</dbReference>
<evidence type="ECO:0000313" key="1">
    <source>
        <dbReference type="EMBL" id="OIR07646.1"/>
    </source>
</evidence>
<gene>
    <name evidence="1" type="ORF">GALL_103100</name>
</gene>
<comment type="caution">
    <text evidence="1">The sequence shown here is derived from an EMBL/GenBank/DDBJ whole genome shotgun (WGS) entry which is preliminary data.</text>
</comment>
<dbReference type="AlphaFoldDB" id="A0A1J5T686"/>
<dbReference type="EMBL" id="MLJW01000036">
    <property type="protein sequence ID" value="OIR07646.1"/>
    <property type="molecule type" value="Genomic_DNA"/>
</dbReference>
<dbReference type="NCBIfam" id="NF003816">
    <property type="entry name" value="PRK05406.1-5"/>
    <property type="match status" value="1"/>
</dbReference>
<sequence length="246" mass="27058">MSCIDLNCDMGEGLPTDAALMPFISSANIACGFHAGNMDIMKRTVEAALQHHVAIGAHPGFDDKNNFGRTEMQLSQKDLYKLISTQIILLHKICIENKTTLHHVKPHGALYNMASKNAEMANTIAQAIKDIDENLIIYGLSGSCLISEAKKLNLKTASEVFADRTYQDDGNLTSRKQSNALIEDENISVQQVLQMIQKQSVTSISNKQVNIVAETICIHGDGKHAVDFAKKINQILKEKNIVIKAI</sequence>
<dbReference type="SUPFAM" id="SSF88713">
    <property type="entry name" value="Glycoside hydrolase/deacetylase"/>
    <property type="match status" value="1"/>
</dbReference>
<dbReference type="PANTHER" id="PTHR30292">
    <property type="entry name" value="UNCHARACTERIZED PROTEIN YBGL-RELATED"/>
    <property type="match status" value="1"/>
</dbReference>
<dbReference type="PANTHER" id="PTHR30292:SF0">
    <property type="entry name" value="5-OXOPROLINASE SUBUNIT A"/>
    <property type="match status" value="1"/>
</dbReference>